<protein>
    <recommendedName>
        <fullName evidence="1">RNA polymerase-binding protein RbpA</fullName>
    </recommendedName>
</protein>
<comment type="function">
    <text evidence="1">Binds to RNA polymerase (RNAP), stimulating transcription from principal, but not alternative sigma factor promoters.</text>
</comment>
<name>A0ABN6XQ94_9MICO</name>
<feature type="region of interest" description="Disordered" evidence="2">
    <location>
        <begin position="1"/>
        <end position="21"/>
    </location>
</feature>
<evidence type="ECO:0000313" key="3">
    <source>
        <dbReference type="EMBL" id="BDZ47034.1"/>
    </source>
</evidence>
<reference evidence="4" key="1">
    <citation type="journal article" date="2019" name="Int. J. Syst. Evol. Microbiol.">
        <title>The Global Catalogue of Microorganisms (GCM) 10K type strain sequencing project: providing services to taxonomists for standard genome sequencing and annotation.</title>
        <authorList>
            <consortium name="The Broad Institute Genomics Platform"/>
            <consortium name="The Broad Institute Genome Sequencing Center for Infectious Disease"/>
            <person name="Wu L."/>
            <person name="Ma J."/>
        </authorList>
    </citation>
    <scope>NUCLEOTIDE SEQUENCE [LARGE SCALE GENOMIC DNA]</scope>
    <source>
        <strain evidence="4">NBRC 108725</strain>
    </source>
</reference>
<proteinExistence type="inferred from homology"/>
<gene>
    <name evidence="3" type="primary">rbpA_1</name>
    <name evidence="1" type="synonym">rbpA</name>
    <name evidence="3" type="ORF">GCM10025866_29430</name>
</gene>
<evidence type="ECO:0000313" key="4">
    <source>
        <dbReference type="Proteomes" id="UP001321498"/>
    </source>
</evidence>
<keyword evidence="1" id="KW-0804">Transcription</keyword>
<evidence type="ECO:0000256" key="2">
    <source>
        <dbReference type="SAM" id="MobiDB-lite"/>
    </source>
</evidence>
<sequence>MASGGSAIRGSRVGAGPMGEQDHGFHAERVAVSYWDALGNETVRYFAANLPDDEIPDVIDSPSSGLPAGRDKDNPPAVSKTEPYKTHLAYVKERRSEEEAAQLLEEALTQLRIRRGKIPADSNQG</sequence>
<comment type="subunit">
    <text evidence="1">Forms a complex with the RNAP catalytic core and with free principal sigma factors.</text>
</comment>
<dbReference type="HAMAP" id="MF_01483">
    <property type="entry name" value="RbpA"/>
    <property type="match status" value="1"/>
</dbReference>
<comment type="similarity">
    <text evidence="1">Belongs to the RNA polymerase-binding protein RbpA family.</text>
</comment>
<feature type="region of interest" description="Disordered" evidence="2">
    <location>
        <begin position="51"/>
        <end position="85"/>
    </location>
</feature>
<dbReference type="RefSeq" id="WP_286276994.1">
    <property type="nucleotide sequence ID" value="NZ_AP027731.1"/>
</dbReference>
<comment type="caution">
    <text evidence="1">Lacks conserved residue(s) required for the propagation of feature annotation.</text>
</comment>
<evidence type="ECO:0000256" key="1">
    <source>
        <dbReference type="HAMAP-Rule" id="MF_01483"/>
    </source>
</evidence>
<dbReference type="EMBL" id="AP027731">
    <property type="protein sequence ID" value="BDZ47034.1"/>
    <property type="molecule type" value="Genomic_DNA"/>
</dbReference>
<dbReference type="InterPro" id="IPR038638">
    <property type="entry name" value="RbpA_sf"/>
</dbReference>
<keyword evidence="1" id="KW-0805">Transcription regulation</keyword>
<organism evidence="3 4">
    <name type="scientific">Naasia aerilata</name>
    <dbReference type="NCBI Taxonomy" id="1162966"/>
    <lineage>
        <taxon>Bacteria</taxon>
        <taxon>Bacillati</taxon>
        <taxon>Actinomycetota</taxon>
        <taxon>Actinomycetes</taxon>
        <taxon>Micrococcales</taxon>
        <taxon>Microbacteriaceae</taxon>
        <taxon>Naasia</taxon>
    </lineage>
</organism>
<dbReference type="InterPro" id="IPR025182">
    <property type="entry name" value="RNApol-bd_RbpA"/>
</dbReference>
<dbReference type="Gene3D" id="2.20.28.270">
    <property type="entry name" value="RNA polymerase-binding protein A"/>
    <property type="match status" value="1"/>
</dbReference>
<accession>A0ABN6XQ94</accession>
<keyword evidence="4" id="KW-1185">Reference proteome</keyword>
<dbReference type="Proteomes" id="UP001321498">
    <property type="component" value="Chromosome"/>
</dbReference>
<dbReference type="Pfam" id="PF13397">
    <property type="entry name" value="RbpA"/>
    <property type="match status" value="1"/>
</dbReference>